<dbReference type="InterPro" id="IPR000425">
    <property type="entry name" value="MIP"/>
</dbReference>
<organism evidence="9 10">
    <name type="scientific">Desulfofundulus thermobenzoicus</name>
    <dbReference type="NCBI Taxonomy" id="29376"/>
    <lineage>
        <taxon>Bacteria</taxon>
        <taxon>Bacillati</taxon>
        <taxon>Bacillota</taxon>
        <taxon>Clostridia</taxon>
        <taxon>Eubacteriales</taxon>
        <taxon>Peptococcaceae</taxon>
        <taxon>Desulfofundulus</taxon>
    </lineage>
</organism>
<dbReference type="Pfam" id="PF00230">
    <property type="entry name" value="MIP"/>
    <property type="match status" value="1"/>
</dbReference>
<dbReference type="PANTHER" id="PTHR43829:SF9">
    <property type="entry name" value="AQUAPORIN-9"/>
    <property type="match status" value="1"/>
</dbReference>
<keyword evidence="10" id="KW-1185">Reference proteome</keyword>
<feature type="transmembrane region" description="Helical" evidence="8">
    <location>
        <begin position="12"/>
        <end position="33"/>
    </location>
</feature>
<dbReference type="EMBL" id="WHYR01000027">
    <property type="protein sequence ID" value="MQL52717.1"/>
    <property type="molecule type" value="Genomic_DNA"/>
</dbReference>
<dbReference type="InterPro" id="IPR050363">
    <property type="entry name" value="MIP/Aquaporin"/>
</dbReference>
<keyword evidence="6 8" id="KW-0472">Membrane</keyword>
<feature type="transmembrane region" description="Helical" evidence="8">
    <location>
        <begin position="238"/>
        <end position="257"/>
    </location>
</feature>
<evidence type="ECO:0000256" key="4">
    <source>
        <dbReference type="ARBA" id="ARBA00022692"/>
    </source>
</evidence>
<proteinExistence type="inferred from homology"/>
<dbReference type="GO" id="GO:0005886">
    <property type="term" value="C:plasma membrane"/>
    <property type="evidence" value="ECO:0007669"/>
    <property type="project" value="TreeGrafter"/>
</dbReference>
<dbReference type="OrthoDB" id="9807293at2"/>
<keyword evidence="5 8" id="KW-1133">Transmembrane helix</keyword>
<dbReference type="PRINTS" id="PR00783">
    <property type="entry name" value="MINTRINSICP"/>
</dbReference>
<evidence type="ECO:0000256" key="3">
    <source>
        <dbReference type="ARBA" id="ARBA00022448"/>
    </source>
</evidence>
<dbReference type="RefSeq" id="WP_152947107.1">
    <property type="nucleotide sequence ID" value="NZ_WHYR01000027.1"/>
</dbReference>
<keyword evidence="4 7" id="KW-0812">Transmembrane</keyword>
<evidence type="ECO:0000256" key="1">
    <source>
        <dbReference type="ARBA" id="ARBA00004141"/>
    </source>
</evidence>
<evidence type="ECO:0000256" key="7">
    <source>
        <dbReference type="RuleBase" id="RU000477"/>
    </source>
</evidence>
<dbReference type="GO" id="GO:0015250">
    <property type="term" value="F:water channel activity"/>
    <property type="evidence" value="ECO:0007669"/>
    <property type="project" value="TreeGrafter"/>
</dbReference>
<dbReference type="PANTHER" id="PTHR43829">
    <property type="entry name" value="AQUAPORIN OR AQUAGLYCEROPORIN RELATED"/>
    <property type="match status" value="1"/>
</dbReference>
<dbReference type="Gene3D" id="1.20.1080.10">
    <property type="entry name" value="Glycerol uptake facilitator protein"/>
    <property type="match status" value="1"/>
</dbReference>
<dbReference type="AlphaFoldDB" id="A0A6N7ITC9"/>
<feature type="transmembrane region" description="Helical" evidence="8">
    <location>
        <begin position="148"/>
        <end position="172"/>
    </location>
</feature>
<protein>
    <submittedName>
        <fullName evidence="9">Aquaporin</fullName>
    </submittedName>
</protein>
<feature type="transmembrane region" description="Helical" evidence="8">
    <location>
        <begin position="39"/>
        <end position="57"/>
    </location>
</feature>
<dbReference type="SUPFAM" id="SSF81338">
    <property type="entry name" value="Aquaporin-like"/>
    <property type="match status" value="1"/>
</dbReference>
<sequence length="279" mass="29284">MTGDYGHSFAGELLGTFMLVFFGCSTVAVTVLFAAHTGLLQVAVVWGIGVTLAIYATRHLSCAHLNPAVSLAMVIAGRMDVRKLPVYWLAQLTGGFLAGAAVYAVFSPSMAAVETARHIVRGAPESVLTAMLFGEYYPNPSSPVTCSVSLGGAFGVEALGTFWLVLVIFALTEGCNVGRPSSDVAPILIGLTVTVLISIFAPLTMAGFNPARDFGPRLFAFLAGWGQVAIPGPRGGFFTVYILAPLVGGSLAALLFHRLLEPLMRGKAGNCSCKDHFPL</sequence>
<comment type="similarity">
    <text evidence="2 7">Belongs to the MIP/aquaporin (TC 1.A.8) family.</text>
</comment>
<evidence type="ECO:0000256" key="6">
    <source>
        <dbReference type="ARBA" id="ARBA00023136"/>
    </source>
</evidence>
<evidence type="ECO:0000313" key="9">
    <source>
        <dbReference type="EMBL" id="MQL52717.1"/>
    </source>
</evidence>
<dbReference type="GO" id="GO:0015254">
    <property type="term" value="F:glycerol channel activity"/>
    <property type="evidence" value="ECO:0007669"/>
    <property type="project" value="TreeGrafter"/>
</dbReference>
<dbReference type="InterPro" id="IPR022357">
    <property type="entry name" value="MIP_CS"/>
</dbReference>
<name>A0A6N7ITC9_9FIRM</name>
<feature type="transmembrane region" description="Helical" evidence="8">
    <location>
        <begin position="86"/>
        <end position="106"/>
    </location>
</feature>
<evidence type="ECO:0000313" key="10">
    <source>
        <dbReference type="Proteomes" id="UP000441717"/>
    </source>
</evidence>
<feature type="transmembrane region" description="Helical" evidence="8">
    <location>
        <begin position="184"/>
        <end position="208"/>
    </location>
</feature>
<evidence type="ECO:0000256" key="8">
    <source>
        <dbReference type="SAM" id="Phobius"/>
    </source>
</evidence>
<keyword evidence="3 7" id="KW-0813">Transport</keyword>
<dbReference type="PROSITE" id="PS00221">
    <property type="entry name" value="MIP"/>
    <property type="match status" value="1"/>
</dbReference>
<dbReference type="Proteomes" id="UP000441717">
    <property type="component" value="Unassembled WGS sequence"/>
</dbReference>
<reference evidence="9 10" key="1">
    <citation type="submission" date="2019-10" db="EMBL/GenBank/DDBJ databases">
        <title>Comparative genomics of sulfur disproportionating microorganisms.</title>
        <authorList>
            <person name="Ward L.M."/>
            <person name="Bertran E."/>
            <person name="Johnston D."/>
        </authorList>
    </citation>
    <scope>NUCLEOTIDE SEQUENCE [LARGE SCALE GENOMIC DNA]</scope>
    <source>
        <strain evidence="9 10">DSM 14055</strain>
    </source>
</reference>
<comment type="subcellular location">
    <subcellularLocation>
        <location evidence="1">Membrane</location>
        <topology evidence="1">Multi-pass membrane protein</topology>
    </subcellularLocation>
</comment>
<evidence type="ECO:0000256" key="5">
    <source>
        <dbReference type="ARBA" id="ARBA00022989"/>
    </source>
</evidence>
<accession>A0A6N7ITC9</accession>
<evidence type="ECO:0000256" key="2">
    <source>
        <dbReference type="ARBA" id="ARBA00006175"/>
    </source>
</evidence>
<dbReference type="InterPro" id="IPR023271">
    <property type="entry name" value="Aquaporin-like"/>
</dbReference>
<comment type="caution">
    <text evidence="9">The sequence shown here is derived from an EMBL/GenBank/DDBJ whole genome shotgun (WGS) entry which is preliminary data.</text>
</comment>
<gene>
    <name evidence="9" type="ORF">GFC01_10675</name>
</gene>